<evidence type="ECO:0000313" key="2">
    <source>
        <dbReference type="EMBL" id="EIE89082.1"/>
    </source>
</evidence>
<dbReference type="STRING" id="246409.I1CKV2"/>
<dbReference type="InterPro" id="IPR057985">
    <property type="entry name" value="TPR_PSMD3_N"/>
</dbReference>
<name>I1CKV2_RHIO9</name>
<evidence type="ECO:0000313" key="3">
    <source>
        <dbReference type="Proteomes" id="UP000009138"/>
    </source>
</evidence>
<dbReference type="RefSeq" id="XP_067524478.1">
    <property type="nucleotide sequence ID" value="XM_067668377.1"/>
</dbReference>
<dbReference type="AlphaFoldDB" id="I1CKV2"/>
<dbReference type="VEuPathDB" id="FungiDB:RO3G_13793"/>
<reference evidence="2 3" key="1">
    <citation type="journal article" date="2009" name="PLoS Genet.">
        <title>Genomic analysis of the basal lineage fungus Rhizopus oryzae reveals a whole-genome duplication.</title>
        <authorList>
            <person name="Ma L.-J."/>
            <person name="Ibrahim A.S."/>
            <person name="Skory C."/>
            <person name="Grabherr M.G."/>
            <person name="Burger G."/>
            <person name="Butler M."/>
            <person name="Elias M."/>
            <person name="Idnurm A."/>
            <person name="Lang B.F."/>
            <person name="Sone T."/>
            <person name="Abe A."/>
            <person name="Calvo S.E."/>
            <person name="Corrochano L.M."/>
            <person name="Engels R."/>
            <person name="Fu J."/>
            <person name="Hansberg W."/>
            <person name="Kim J.-M."/>
            <person name="Kodira C.D."/>
            <person name="Koehrsen M.J."/>
            <person name="Liu B."/>
            <person name="Miranda-Saavedra D."/>
            <person name="O'Leary S."/>
            <person name="Ortiz-Castellanos L."/>
            <person name="Poulter R."/>
            <person name="Rodriguez-Romero J."/>
            <person name="Ruiz-Herrera J."/>
            <person name="Shen Y.-Q."/>
            <person name="Zeng Q."/>
            <person name="Galagan J."/>
            <person name="Birren B.W."/>
            <person name="Cuomo C.A."/>
            <person name="Wickes B.L."/>
        </authorList>
    </citation>
    <scope>NUCLEOTIDE SEQUENCE [LARGE SCALE GENOMIC DNA]</scope>
    <source>
        <strain evidence="3">RA 99-880 / ATCC MYA-4621 / FGSC 9543 / NRRL 43880</strain>
    </source>
</reference>
<keyword evidence="3" id="KW-1185">Reference proteome</keyword>
<feature type="domain" description="26S proteasome non-ATPase regulatory subunit 3 N-terminal TPR repeats" evidence="1">
    <location>
        <begin position="28"/>
        <end position="80"/>
    </location>
</feature>
<proteinExistence type="predicted"/>
<sequence length="83" mass="9648">MTEKNDQVEAMDIVQEDEETKQKRLYKETVDGIKRNFALLERSVETAEARFTTRVLRTLPSIRRRLTCDILAQVISEQYGSGK</sequence>
<evidence type="ECO:0000259" key="1">
    <source>
        <dbReference type="Pfam" id="PF25573"/>
    </source>
</evidence>
<organism evidence="2 3">
    <name type="scientific">Rhizopus delemar (strain RA 99-880 / ATCC MYA-4621 / FGSC 9543 / NRRL 43880)</name>
    <name type="common">Mucormycosis agent</name>
    <name type="synonym">Rhizopus arrhizus var. delemar</name>
    <dbReference type="NCBI Taxonomy" id="246409"/>
    <lineage>
        <taxon>Eukaryota</taxon>
        <taxon>Fungi</taxon>
        <taxon>Fungi incertae sedis</taxon>
        <taxon>Mucoromycota</taxon>
        <taxon>Mucoromycotina</taxon>
        <taxon>Mucoromycetes</taxon>
        <taxon>Mucorales</taxon>
        <taxon>Mucorineae</taxon>
        <taxon>Rhizopodaceae</taxon>
        <taxon>Rhizopus</taxon>
    </lineage>
</organism>
<dbReference type="Proteomes" id="UP000009138">
    <property type="component" value="Unassembled WGS sequence"/>
</dbReference>
<accession>I1CKV2</accession>
<gene>
    <name evidence="2" type="ORF">RO3G_13793</name>
</gene>
<dbReference type="InParanoid" id="I1CKV2"/>
<dbReference type="Pfam" id="PF25573">
    <property type="entry name" value="TPR_PSMD3_N"/>
    <property type="match status" value="1"/>
</dbReference>
<dbReference type="GeneID" id="93620758"/>
<protein>
    <recommendedName>
        <fullName evidence="1">26S proteasome non-ATPase regulatory subunit 3 N-terminal TPR repeats domain-containing protein</fullName>
    </recommendedName>
</protein>
<dbReference type="EMBL" id="CH476743">
    <property type="protein sequence ID" value="EIE89082.1"/>
    <property type="molecule type" value="Genomic_DNA"/>
</dbReference>